<sequence length="153" mass="17409">MIFEVNQVIYNFLKKDGVFTMACSVLIDKSEGKLKINSDSYDLNRISDVQVKELTWKDKLTNMLLFGLITSSILFYFIPTEAQGKGMTLFLPAVAFLAGMVMAMATSAKYVFRLEFKHADETGVQWITAAKSRNVREYEIFKLKEAELKQILG</sequence>
<keyword evidence="1" id="KW-1133">Transmembrane helix</keyword>
<organism evidence="2 3">
    <name type="scientific">Aeromonas media</name>
    <dbReference type="NCBI Taxonomy" id="651"/>
    <lineage>
        <taxon>Bacteria</taxon>
        <taxon>Pseudomonadati</taxon>
        <taxon>Pseudomonadota</taxon>
        <taxon>Gammaproteobacteria</taxon>
        <taxon>Aeromonadales</taxon>
        <taxon>Aeromonadaceae</taxon>
        <taxon>Aeromonas</taxon>
    </lineage>
</organism>
<gene>
    <name evidence="2" type="ORF">SJS82_04800</name>
</gene>
<dbReference type="EMBL" id="JAWZXF010000006">
    <property type="protein sequence ID" value="MDX7921246.1"/>
    <property type="molecule type" value="Genomic_DNA"/>
</dbReference>
<evidence type="ECO:0000256" key="1">
    <source>
        <dbReference type="SAM" id="Phobius"/>
    </source>
</evidence>
<dbReference type="AlphaFoldDB" id="A0AAP6G9X9"/>
<comment type="caution">
    <text evidence="2">The sequence shown here is derived from an EMBL/GenBank/DDBJ whole genome shotgun (WGS) entry which is preliminary data.</text>
</comment>
<keyword evidence="1" id="KW-0472">Membrane</keyword>
<dbReference type="Proteomes" id="UP001285835">
    <property type="component" value="Unassembled WGS sequence"/>
</dbReference>
<evidence type="ECO:0000313" key="3">
    <source>
        <dbReference type="Proteomes" id="UP001285835"/>
    </source>
</evidence>
<keyword evidence="1" id="KW-0812">Transmembrane</keyword>
<feature type="transmembrane region" description="Helical" evidence="1">
    <location>
        <begin position="60"/>
        <end position="78"/>
    </location>
</feature>
<feature type="transmembrane region" description="Helical" evidence="1">
    <location>
        <begin position="90"/>
        <end position="112"/>
    </location>
</feature>
<reference evidence="2" key="1">
    <citation type="submission" date="2023-11" db="EMBL/GenBank/DDBJ databases">
        <title>WGS of Aeromonas in Northern Israel.</title>
        <authorList>
            <person name="Hershko Y."/>
        </authorList>
    </citation>
    <scope>NUCLEOTIDE SEQUENCE</scope>
    <source>
        <strain evidence="2">02297</strain>
    </source>
</reference>
<accession>A0AAP6G9X9</accession>
<protein>
    <submittedName>
        <fullName evidence="2">Uncharacterized protein</fullName>
    </submittedName>
</protein>
<name>A0AAP6G9X9_AERME</name>
<evidence type="ECO:0000313" key="2">
    <source>
        <dbReference type="EMBL" id="MDX7921246.1"/>
    </source>
</evidence>
<proteinExistence type="predicted"/>
<dbReference type="RefSeq" id="WP_319916469.1">
    <property type="nucleotide sequence ID" value="NZ_JAWZXF010000006.1"/>
</dbReference>